<sequence length="210" mass="23458">MSGGLCVLAALLALGCTPQLGLAERAEKTPWFCHDLDCPPFKVVKSYNEDVELRSYKAGMWVSTNVTGTQYDTAVSTGFKRLFAYISGANAAQQEINMTAPVRVQVTPGQGPFCEDHFKISFYVPYKLQDNPPAPLSAEVFADPAPAADFYVLSYGGRTDERKLLDKATELTDFLNKQKLPYDYSRFYSAGYDSPYRAHDRHNEIWIATK</sequence>
<dbReference type="AlphaFoldDB" id="A0AAD3E1S8"/>
<dbReference type="SUPFAM" id="SSF55136">
    <property type="entry name" value="Probable bacterial effector-binding domain"/>
    <property type="match status" value="1"/>
</dbReference>
<organism evidence="3 4">
    <name type="scientific">Astrephomene gubernaculifera</name>
    <dbReference type="NCBI Taxonomy" id="47775"/>
    <lineage>
        <taxon>Eukaryota</taxon>
        <taxon>Viridiplantae</taxon>
        <taxon>Chlorophyta</taxon>
        <taxon>core chlorophytes</taxon>
        <taxon>Chlorophyceae</taxon>
        <taxon>CS clade</taxon>
        <taxon>Chlamydomonadales</taxon>
        <taxon>Astrephomenaceae</taxon>
        <taxon>Astrephomene</taxon>
    </lineage>
</organism>
<feature type="chain" id="PRO_5042193467" description="Heme-binding protein 2" evidence="2">
    <location>
        <begin position="24"/>
        <end position="210"/>
    </location>
</feature>
<evidence type="ECO:0000256" key="2">
    <source>
        <dbReference type="SAM" id="SignalP"/>
    </source>
</evidence>
<dbReference type="PANTHER" id="PTHR11220:SF1">
    <property type="entry name" value="HEME-BINDING PROTEIN 2"/>
    <property type="match status" value="1"/>
</dbReference>
<dbReference type="InterPro" id="IPR011256">
    <property type="entry name" value="Reg_factor_effector_dom_sf"/>
</dbReference>
<reference evidence="3 4" key="1">
    <citation type="journal article" date="2021" name="Sci. Rep.">
        <title>Genome sequencing of the multicellular alga Astrephomene provides insights into convergent evolution of germ-soma differentiation.</title>
        <authorList>
            <person name="Yamashita S."/>
            <person name="Yamamoto K."/>
            <person name="Matsuzaki R."/>
            <person name="Suzuki S."/>
            <person name="Yamaguchi H."/>
            <person name="Hirooka S."/>
            <person name="Minakuchi Y."/>
            <person name="Miyagishima S."/>
            <person name="Kawachi M."/>
            <person name="Toyoda A."/>
            <person name="Nozaki H."/>
        </authorList>
    </citation>
    <scope>NUCLEOTIDE SEQUENCE [LARGE SCALE GENOMIC DNA]</scope>
    <source>
        <strain evidence="3 4">NIES-4017</strain>
    </source>
</reference>
<dbReference type="Gene3D" id="3.20.80.10">
    <property type="entry name" value="Regulatory factor, effector binding domain"/>
    <property type="match status" value="1"/>
</dbReference>
<comment type="caution">
    <text evidence="3">The sequence shown here is derived from an EMBL/GenBank/DDBJ whole genome shotgun (WGS) entry which is preliminary data.</text>
</comment>
<dbReference type="InterPro" id="IPR006917">
    <property type="entry name" value="SOUL_heme-bd"/>
</dbReference>
<evidence type="ECO:0000313" key="4">
    <source>
        <dbReference type="Proteomes" id="UP001054857"/>
    </source>
</evidence>
<dbReference type="FunFam" id="3.20.80.10:FF:000002">
    <property type="entry name" value="Heme-binding protein 2"/>
    <property type="match status" value="1"/>
</dbReference>
<protein>
    <recommendedName>
        <fullName evidence="5">Heme-binding protein 2</fullName>
    </recommendedName>
</protein>
<keyword evidence="2" id="KW-0732">Signal</keyword>
<dbReference type="PANTHER" id="PTHR11220">
    <property type="entry name" value="HEME-BINDING PROTEIN-RELATED"/>
    <property type="match status" value="1"/>
</dbReference>
<dbReference type="EMBL" id="BMAR01000058">
    <property type="protein sequence ID" value="GFR52121.1"/>
    <property type="molecule type" value="Genomic_DNA"/>
</dbReference>
<dbReference type="Proteomes" id="UP001054857">
    <property type="component" value="Unassembled WGS sequence"/>
</dbReference>
<comment type="similarity">
    <text evidence="1">Belongs to the HEBP family.</text>
</comment>
<feature type="signal peptide" evidence="2">
    <location>
        <begin position="1"/>
        <end position="23"/>
    </location>
</feature>
<evidence type="ECO:0000256" key="1">
    <source>
        <dbReference type="ARBA" id="ARBA00009817"/>
    </source>
</evidence>
<accession>A0AAD3E1S8</accession>
<proteinExistence type="inferred from homology"/>
<keyword evidence="4" id="KW-1185">Reference proteome</keyword>
<dbReference type="Pfam" id="PF04832">
    <property type="entry name" value="SOUL"/>
    <property type="match status" value="1"/>
</dbReference>
<gene>
    <name evidence="3" type="ORF">Agub_g14634</name>
</gene>
<evidence type="ECO:0008006" key="5">
    <source>
        <dbReference type="Google" id="ProtNLM"/>
    </source>
</evidence>
<evidence type="ECO:0000313" key="3">
    <source>
        <dbReference type="EMBL" id="GFR52121.1"/>
    </source>
</evidence>
<name>A0AAD3E1S8_9CHLO</name>